<dbReference type="HOGENOM" id="CLU_2963014_0_0_1"/>
<dbReference type="EMBL" id="JH815921">
    <property type="protein sequence ID" value="EKC29363.1"/>
    <property type="molecule type" value="Genomic_DNA"/>
</dbReference>
<organism evidence="1">
    <name type="scientific">Magallana gigas</name>
    <name type="common">Pacific oyster</name>
    <name type="synonym">Crassostrea gigas</name>
    <dbReference type="NCBI Taxonomy" id="29159"/>
    <lineage>
        <taxon>Eukaryota</taxon>
        <taxon>Metazoa</taxon>
        <taxon>Spiralia</taxon>
        <taxon>Lophotrochozoa</taxon>
        <taxon>Mollusca</taxon>
        <taxon>Bivalvia</taxon>
        <taxon>Autobranchia</taxon>
        <taxon>Pteriomorphia</taxon>
        <taxon>Ostreida</taxon>
        <taxon>Ostreoidea</taxon>
        <taxon>Ostreidae</taxon>
        <taxon>Magallana</taxon>
    </lineage>
</organism>
<dbReference type="InParanoid" id="K1Q617"/>
<name>K1Q617_MAGGI</name>
<gene>
    <name evidence="1" type="ORF">CGI_10007619</name>
</gene>
<reference evidence="1" key="1">
    <citation type="journal article" date="2012" name="Nature">
        <title>The oyster genome reveals stress adaptation and complexity of shell formation.</title>
        <authorList>
            <person name="Zhang G."/>
            <person name="Fang X."/>
            <person name="Guo X."/>
            <person name="Li L."/>
            <person name="Luo R."/>
            <person name="Xu F."/>
            <person name="Yang P."/>
            <person name="Zhang L."/>
            <person name="Wang X."/>
            <person name="Qi H."/>
            <person name="Xiong Z."/>
            <person name="Que H."/>
            <person name="Xie Y."/>
            <person name="Holland P.W."/>
            <person name="Paps J."/>
            <person name="Zhu Y."/>
            <person name="Wu F."/>
            <person name="Chen Y."/>
            <person name="Wang J."/>
            <person name="Peng C."/>
            <person name="Meng J."/>
            <person name="Yang L."/>
            <person name="Liu J."/>
            <person name="Wen B."/>
            <person name="Zhang N."/>
            <person name="Huang Z."/>
            <person name="Zhu Q."/>
            <person name="Feng Y."/>
            <person name="Mount A."/>
            <person name="Hedgecock D."/>
            <person name="Xu Z."/>
            <person name="Liu Y."/>
            <person name="Domazet-Loso T."/>
            <person name="Du Y."/>
            <person name="Sun X."/>
            <person name="Zhang S."/>
            <person name="Liu B."/>
            <person name="Cheng P."/>
            <person name="Jiang X."/>
            <person name="Li J."/>
            <person name="Fan D."/>
            <person name="Wang W."/>
            <person name="Fu W."/>
            <person name="Wang T."/>
            <person name="Wang B."/>
            <person name="Zhang J."/>
            <person name="Peng Z."/>
            <person name="Li Y."/>
            <person name="Li N."/>
            <person name="Wang J."/>
            <person name="Chen M."/>
            <person name="He Y."/>
            <person name="Tan F."/>
            <person name="Song X."/>
            <person name="Zheng Q."/>
            <person name="Huang R."/>
            <person name="Yang H."/>
            <person name="Du X."/>
            <person name="Chen L."/>
            <person name="Yang M."/>
            <person name="Gaffney P.M."/>
            <person name="Wang S."/>
            <person name="Luo L."/>
            <person name="She Z."/>
            <person name="Ming Y."/>
            <person name="Huang W."/>
            <person name="Zhang S."/>
            <person name="Huang B."/>
            <person name="Zhang Y."/>
            <person name="Qu T."/>
            <person name="Ni P."/>
            <person name="Miao G."/>
            <person name="Wang J."/>
            <person name="Wang Q."/>
            <person name="Steinberg C.E."/>
            <person name="Wang H."/>
            <person name="Li N."/>
            <person name="Qian L."/>
            <person name="Zhang G."/>
            <person name="Li Y."/>
            <person name="Yang H."/>
            <person name="Liu X."/>
            <person name="Wang J."/>
            <person name="Yin Y."/>
            <person name="Wang J."/>
        </authorList>
    </citation>
    <scope>NUCLEOTIDE SEQUENCE [LARGE SCALE GENOMIC DNA]</scope>
    <source>
        <strain evidence="1">05x7-T-G4-1.051#20</strain>
    </source>
</reference>
<accession>K1Q617</accession>
<sequence length="59" mass="6580">MGGEQVNAKEKKDTKIELNAVDVSYQEKMGDGGNLEYSWTFLIKKIKDVQVMNKTASGN</sequence>
<evidence type="ECO:0000313" key="1">
    <source>
        <dbReference type="EMBL" id="EKC29363.1"/>
    </source>
</evidence>
<dbReference type="AlphaFoldDB" id="K1Q617"/>
<protein>
    <submittedName>
        <fullName evidence="1">Uncharacterized protein</fullName>
    </submittedName>
</protein>
<proteinExistence type="predicted"/>